<name>X1NZF4_9ZZZZ</name>
<dbReference type="GO" id="GO:0016746">
    <property type="term" value="F:acyltransferase activity"/>
    <property type="evidence" value="ECO:0007669"/>
    <property type="project" value="InterPro"/>
</dbReference>
<evidence type="ECO:0000313" key="1">
    <source>
        <dbReference type="EMBL" id="GAI48983.1"/>
    </source>
</evidence>
<dbReference type="SUPFAM" id="SSF53901">
    <property type="entry name" value="Thiolase-like"/>
    <property type="match status" value="1"/>
</dbReference>
<dbReference type="InterPro" id="IPR016039">
    <property type="entry name" value="Thiolase-like"/>
</dbReference>
<reference evidence="1" key="1">
    <citation type="journal article" date="2014" name="Front. Microbiol.">
        <title>High frequency of phylogenetically diverse reductive dehalogenase-homologous genes in deep subseafloor sedimentary metagenomes.</title>
        <authorList>
            <person name="Kawai M."/>
            <person name="Futagami T."/>
            <person name="Toyoda A."/>
            <person name="Takaki Y."/>
            <person name="Nishi S."/>
            <person name="Hori S."/>
            <person name="Arai W."/>
            <person name="Tsubouchi T."/>
            <person name="Morono Y."/>
            <person name="Uchiyama I."/>
            <person name="Ito T."/>
            <person name="Fujiyama A."/>
            <person name="Inagaki F."/>
            <person name="Takami H."/>
        </authorList>
    </citation>
    <scope>NUCLEOTIDE SEQUENCE</scope>
    <source>
        <strain evidence="1">Expedition CK06-06</strain>
    </source>
</reference>
<proteinExistence type="predicted"/>
<gene>
    <name evidence="1" type="ORF">S06H3_62520</name>
</gene>
<organism evidence="1">
    <name type="scientific">marine sediment metagenome</name>
    <dbReference type="NCBI Taxonomy" id="412755"/>
    <lineage>
        <taxon>unclassified sequences</taxon>
        <taxon>metagenomes</taxon>
        <taxon>ecological metagenomes</taxon>
    </lineage>
</organism>
<sequence>RIAESIGLKENSVVDVYDKYGDPHTSALTIGYFIAAQKGLFKENDQILFIGAVSGLTSACGLYVV</sequence>
<dbReference type="AlphaFoldDB" id="X1NZF4"/>
<dbReference type="Gene3D" id="3.40.47.10">
    <property type="match status" value="1"/>
</dbReference>
<comment type="caution">
    <text evidence="1">The sequence shown here is derived from an EMBL/GenBank/DDBJ whole genome shotgun (WGS) entry which is preliminary data.</text>
</comment>
<protein>
    <recommendedName>
        <fullName evidence="2">Beta-ketoacyl-[acyl-carrier-protein] synthase III C-terminal domain-containing protein</fullName>
    </recommendedName>
</protein>
<evidence type="ECO:0008006" key="2">
    <source>
        <dbReference type="Google" id="ProtNLM"/>
    </source>
</evidence>
<feature type="non-terminal residue" evidence="1">
    <location>
        <position position="1"/>
    </location>
</feature>
<accession>X1NZF4</accession>
<dbReference type="EMBL" id="BARV01041251">
    <property type="protein sequence ID" value="GAI48983.1"/>
    <property type="molecule type" value="Genomic_DNA"/>
</dbReference>